<protein>
    <recommendedName>
        <fullName evidence="4">Sulfatase N-terminal domain-containing protein</fullName>
    </recommendedName>
</protein>
<name>A0A133UKS5_9EURY</name>
<keyword evidence="2" id="KW-0378">Hydrolase</keyword>
<comment type="similarity">
    <text evidence="1">Belongs to the sulfatase family.</text>
</comment>
<dbReference type="AlphaFoldDB" id="A0A133UKS5"/>
<dbReference type="InterPro" id="IPR000917">
    <property type="entry name" value="Sulfatase_N"/>
</dbReference>
<feature type="region of interest" description="Disordered" evidence="3">
    <location>
        <begin position="408"/>
        <end position="442"/>
    </location>
</feature>
<evidence type="ECO:0000313" key="5">
    <source>
        <dbReference type="EMBL" id="KXA94812.1"/>
    </source>
</evidence>
<comment type="caution">
    <text evidence="5">The sequence shown here is derived from an EMBL/GenBank/DDBJ whole genome shotgun (WGS) entry which is preliminary data.</text>
</comment>
<dbReference type="CDD" id="cd16027">
    <property type="entry name" value="SGSH"/>
    <property type="match status" value="1"/>
</dbReference>
<evidence type="ECO:0000256" key="2">
    <source>
        <dbReference type="ARBA" id="ARBA00022801"/>
    </source>
</evidence>
<evidence type="ECO:0000256" key="1">
    <source>
        <dbReference type="ARBA" id="ARBA00008779"/>
    </source>
</evidence>
<dbReference type="GO" id="GO:0004065">
    <property type="term" value="F:arylsulfatase activity"/>
    <property type="evidence" value="ECO:0007669"/>
    <property type="project" value="TreeGrafter"/>
</dbReference>
<evidence type="ECO:0000256" key="3">
    <source>
        <dbReference type="SAM" id="MobiDB-lite"/>
    </source>
</evidence>
<feature type="domain" description="Sulfatase N-terminal" evidence="4">
    <location>
        <begin position="3"/>
        <end position="276"/>
    </location>
</feature>
<reference evidence="5 6" key="1">
    <citation type="journal article" date="2016" name="Sci. Rep.">
        <title>Metabolic traits of an uncultured archaeal lineage -MSBL1- from brine pools of the Red Sea.</title>
        <authorList>
            <person name="Mwirichia R."/>
            <person name="Alam I."/>
            <person name="Rashid M."/>
            <person name="Vinu M."/>
            <person name="Ba-Alawi W."/>
            <person name="Anthony Kamau A."/>
            <person name="Kamanda Ngugi D."/>
            <person name="Goker M."/>
            <person name="Klenk H.P."/>
            <person name="Bajic V."/>
            <person name="Stingl U."/>
        </authorList>
    </citation>
    <scope>NUCLEOTIDE SEQUENCE [LARGE SCALE GENOMIC DNA]</scope>
    <source>
        <strain evidence="5">SCGC-AAA259E19</strain>
    </source>
</reference>
<organism evidence="5 6">
    <name type="scientific">candidate division MSBL1 archaeon SCGC-AAA259E19</name>
    <dbReference type="NCBI Taxonomy" id="1698264"/>
    <lineage>
        <taxon>Archaea</taxon>
        <taxon>Methanobacteriati</taxon>
        <taxon>Methanobacteriota</taxon>
        <taxon>candidate division MSBL1</taxon>
    </lineage>
</organism>
<dbReference type="InterPro" id="IPR050738">
    <property type="entry name" value="Sulfatase"/>
</dbReference>
<dbReference type="SUPFAM" id="SSF53649">
    <property type="entry name" value="Alkaline phosphatase-like"/>
    <property type="match status" value="1"/>
</dbReference>
<keyword evidence="6" id="KW-1185">Reference proteome</keyword>
<dbReference type="PANTHER" id="PTHR42693">
    <property type="entry name" value="ARYLSULFATASE FAMILY MEMBER"/>
    <property type="match status" value="1"/>
</dbReference>
<dbReference type="EMBL" id="LHXO01000038">
    <property type="protein sequence ID" value="KXA94812.1"/>
    <property type="molecule type" value="Genomic_DNA"/>
</dbReference>
<evidence type="ECO:0000259" key="4">
    <source>
        <dbReference type="Pfam" id="PF00884"/>
    </source>
</evidence>
<sequence length="442" mass="50942">MKPNIVLFHCHDLGRRLGCYGKRLDTPNIDSLAEDGVKFDNYFCTAAQCSPSRGSIMTGKYPHNHGLIGLAHKGFGWQLKINQKTLPVYMKEAGYKTHLFGLQHEASDPTSLGYEKIHRTGNQAEKVGRGLTKFFENQNQNTPFFISAGTFEPHRPFSEEEYSSNDLDEVKPLPYLPDKKGIREDIAGLNEKIYRVDETVGKVRKTLKENDLQDNTLFIFTTDHGIAMPRAKGTCYDPGIETALIMYKPREFENMDTQDELLSNVDLLPTILDYLNKDIPEDVDGKSFLSLLEKDDDYSPREKVFIEMTWHDKYNPMRGIRTNRYKYIKNFVEEPKVYLPLDIYTGTAGKEMKDEYYSEKRPTEELYDLEIDPLEKNNLTENPEYEDVLASLGKKVEKWMEKTQDILLKGPVPPTSQQLETIEDDPNLTNAYRKRKTESKSE</sequence>
<gene>
    <name evidence="5" type="ORF">AKJ65_03350</name>
</gene>
<dbReference type="PANTHER" id="PTHR42693:SF53">
    <property type="entry name" value="ENDO-4-O-SULFATASE"/>
    <property type="match status" value="1"/>
</dbReference>
<dbReference type="Proteomes" id="UP000070284">
    <property type="component" value="Unassembled WGS sequence"/>
</dbReference>
<dbReference type="Gene3D" id="3.40.720.10">
    <property type="entry name" value="Alkaline Phosphatase, subunit A"/>
    <property type="match status" value="1"/>
</dbReference>
<dbReference type="Pfam" id="PF00884">
    <property type="entry name" value="Sulfatase"/>
    <property type="match status" value="1"/>
</dbReference>
<feature type="compositionally biased region" description="Basic residues" evidence="3">
    <location>
        <begin position="432"/>
        <end position="442"/>
    </location>
</feature>
<proteinExistence type="inferred from homology"/>
<dbReference type="InterPro" id="IPR017850">
    <property type="entry name" value="Alkaline_phosphatase_core_sf"/>
</dbReference>
<evidence type="ECO:0000313" key="6">
    <source>
        <dbReference type="Proteomes" id="UP000070284"/>
    </source>
</evidence>
<accession>A0A133UKS5</accession>